<sequence length="113" mass="12882">MRHIEQVNALLKIKLANLISKEICLDNGLITVSYADCSKDLKHANIGVSILPENLSGTALAEFKKHNSLFTKILKKETRLRIIPRFNWVIDSTEKNAAKIEKVLQQIREEKND</sequence>
<dbReference type="Proteomes" id="UP000183192">
    <property type="component" value="Unassembled WGS sequence"/>
</dbReference>
<organism evidence="2 3">
    <name type="scientific">Candidatus Falkowbacteria bacterium CG1_02_37_44</name>
    <dbReference type="NCBI Taxonomy" id="1805146"/>
    <lineage>
        <taxon>Bacteria</taxon>
        <taxon>Candidatus Falkowiibacteriota</taxon>
    </lineage>
</organism>
<evidence type="ECO:0000313" key="2">
    <source>
        <dbReference type="EMBL" id="OIO07799.1"/>
    </source>
</evidence>
<dbReference type="InterPro" id="IPR015946">
    <property type="entry name" value="KH_dom-like_a/b"/>
</dbReference>
<dbReference type="Pfam" id="PF02033">
    <property type="entry name" value="RBFA"/>
    <property type="match status" value="1"/>
</dbReference>
<gene>
    <name evidence="2" type="ORF">AUJ27_01810</name>
</gene>
<evidence type="ECO:0000313" key="3">
    <source>
        <dbReference type="Proteomes" id="UP000183192"/>
    </source>
</evidence>
<reference evidence="2 3" key="1">
    <citation type="journal article" date="2016" name="Environ. Microbiol.">
        <title>Genomic resolution of a cold subsurface aquifer community provides metabolic insights for novel microbes adapted to high CO concentrations.</title>
        <authorList>
            <person name="Probst A.J."/>
            <person name="Castelle C.J."/>
            <person name="Singh A."/>
            <person name="Brown C.T."/>
            <person name="Anantharaman K."/>
            <person name="Sharon I."/>
            <person name="Hug L.A."/>
            <person name="Burstein D."/>
            <person name="Emerson J.B."/>
            <person name="Thomas B.C."/>
            <person name="Banfield J.F."/>
        </authorList>
    </citation>
    <scope>NUCLEOTIDE SEQUENCE [LARGE SCALE GENOMIC DNA]</scope>
    <source>
        <strain evidence="2">CG1_02_37_44</strain>
    </source>
</reference>
<dbReference type="InterPro" id="IPR000238">
    <property type="entry name" value="RbfA"/>
</dbReference>
<protein>
    <recommendedName>
        <fullName evidence="4">Ribosome-binding factor A</fullName>
    </recommendedName>
</protein>
<keyword evidence="1" id="KW-0690">Ribosome biogenesis</keyword>
<dbReference type="GO" id="GO:0006364">
    <property type="term" value="P:rRNA processing"/>
    <property type="evidence" value="ECO:0007669"/>
    <property type="project" value="InterPro"/>
</dbReference>
<dbReference type="InterPro" id="IPR023799">
    <property type="entry name" value="RbfA_dom_sf"/>
</dbReference>
<dbReference type="EMBL" id="MNUU01000033">
    <property type="protein sequence ID" value="OIO07799.1"/>
    <property type="molecule type" value="Genomic_DNA"/>
</dbReference>
<dbReference type="Gene3D" id="3.30.300.20">
    <property type="match status" value="1"/>
</dbReference>
<dbReference type="SUPFAM" id="SSF89919">
    <property type="entry name" value="Ribosome-binding factor A, RbfA"/>
    <property type="match status" value="1"/>
</dbReference>
<accession>A0A1J4TC51</accession>
<evidence type="ECO:0000256" key="1">
    <source>
        <dbReference type="ARBA" id="ARBA00022517"/>
    </source>
</evidence>
<proteinExistence type="predicted"/>
<dbReference type="STRING" id="1805146.AUJ27_01810"/>
<dbReference type="AlphaFoldDB" id="A0A1J4TC51"/>
<evidence type="ECO:0008006" key="4">
    <source>
        <dbReference type="Google" id="ProtNLM"/>
    </source>
</evidence>
<comment type="caution">
    <text evidence="2">The sequence shown here is derived from an EMBL/GenBank/DDBJ whole genome shotgun (WGS) entry which is preliminary data.</text>
</comment>
<name>A0A1J4TC51_9BACT</name>